<protein>
    <submittedName>
        <fullName evidence="1">Uncharacterized protein</fullName>
    </submittedName>
</protein>
<dbReference type="STRING" id="49280.A9996_06745"/>
<dbReference type="RefSeq" id="WP_066432546.1">
    <property type="nucleotide sequence ID" value="NZ_LZRN01000010.1"/>
</dbReference>
<name>A0A1A7R5H4_9FLAO</name>
<keyword evidence="2" id="KW-1185">Reference proteome</keyword>
<reference evidence="1 2" key="1">
    <citation type="submission" date="2018-06" db="EMBL/GenBank/DDBJ databases">
        <title>Genomic Encyclopedia of Archaeal and Bacterial Type Strains, Phase II (KMG-II): from individual species to whole genera.</title>
        <authorList>
            <person name="Goeker M."/>
        </authorList>
    </citation>
    <scope>NUCLEOTIDE SEQUENCE [LARGE SCALE GENOMIC DNA]</scope>
    <source>
        <strain evidence="1 2">DSM 12408</strain>
    </source>
</reference>
<comment type="caution">
    <text evidence="1">The sequence shown here is derived from an EMBL/GenBank/DDBJ whole genome shotgun (WGS) entry which is preliminary data.</text>
</comment>
<sequence>MNSNLNQVLCALKLKSDNFQPNINEIVNQVKLKEIDYHRTKVISLSQAVLKNPNNRFRQGELKSSLERLEYLYTA</sequence>
<organism evidence="1 2">
    <name type="scientific">Gelidibacter algens</name>
    <dbReference type="NCBI Taxonomy" id="49280"/>
    <lineage>
        <taxon>Bacteria</taxon>
        <taxon>Pseudomonadati</taxon>
        <taxon>Bacteroidota</taxon>
        <taxon>Flavobacteriia</taxon>
        <taxon>Flavobacteriales</taxon>
        <taxon>Flavobacteriaceae</taxon>
        <taxon>Gelidibacter</taxon>
    </lineage>
</organism>
<accession>A0A1A7R5H4</accession>
<dbReference type="Proteomes" id="UP000248987">
    <property type="component" value="Unassembled WGS sequence"/>
</dbReference>
<proteinExistence type="predicted"/>
<gene>
    <name evidence="1" type="ORF">LX77_00303</name>
</gene>
<evidence type="ECO:0000313" key="2">
    <source>
        <dbReference type="Proteomes" id="UP000248987"/>
    </source>
</evidence>
<evidence type="ECO:0000313" key="1">
    <source>
        <dbReference type="EMBL" id="RAJ27729.1"/>
    </source>
</evidence>
<dbReference type="AlphaFoldDB" id="A0A1A7R5H4"/>
<dbReference type="EMBL" id="QLLQ01000001">
    <property type="protein sequence ID" value="RAJ27729.1"/>
    <property type="molecule type" value="Genomic_DNA"/>
</dbReference>